<dbReference type="Proteomes" id="UP000035740">
    <property type="component" value="Unassembled WGS sequence"/>
</dbReference>
<keyword evidence="3" id="KW-1185">Reference proteome</keyword>
<name>A0A0J8B1Q5_BETVV</name>
<dbReference type="EMBL" id="KQ090633">
    <property type="protein sequence ID" value="KMS94964.1"/>
    <property type="molecule type" value="Genomic_DNA"/>
</dbReference>
<evidence type="ECO:0000313" key="3">
    <source>
        <dbReference type="Proteomes" id="UP000035740"/>
    </source>
</evidence>
<feature type="transmembrane region" description="Helical" evidence="1">
    <location>
        <begin position="27"/>
        <end position="44"/>
    </location>
</feature>
<accession>A0A0J8B1Q5</accession>
<protein>
    <submittedName>
        <fullName evidence="2">Uncharacterized protein</fullName>
    </submittedName>
</protein>
<keyword evidence="1" id="KW-0472">Membrane</keyword>
<keyword evidence="1" id="KW-0812">Transmembrane</keyword>
<keyword evidence="1" id="KW-1133">Transmembrane helix</keyword>
<proteinExistence type="predicted"/>
<gene>
    <name evidence="2" type="ORF">BVRB_013670</name>
</gene>
<organism evidence="2 3">
    <name type="scientific">Beta vulgaris subsp. vulgaris</name>
    <name type="common">Beet</name>
    <dbReference type="NCBI Taxonomy" id="3555"/>
    <lineage>
        <taxon>Eukaryota</taxon>
        <taxon>Viridiplantae</taxon>
        <taxon>Streptophyta</taxon>
        <taxon>Embryophyta</taxon>
        <taxon>Tracheophyta</taxon>
        <taxon>Spermatophyta</taxon>
        <taxon>Magnoliopsida</taxon>
        <taxon>eudicotyledons</taxon>
        <taxon>Gunneridae</taxon>
        <taxon>Pentapetalae</taxon>
        <taxon>Caryophyllales</taxon>
        <taxon>Chenopodiaceae</taxon>
        <taxon>Betoideae</taxon>
        <taxon>Beta</taxon>
    </lineage>
</organism>
<dbReference type="AlphaFoldDB" id="A0A0J8B1Q5"/>
<dbReference type="Gramene" id="KMS94964">
    <property type="protein sequence ID" value="KMS94964"/>
    <property type="gene ID" value="BVRB_013670"/>
</dbReference>
<evidence type="ECO:0000313" key="2">
    <source>
        <dbReference type="EMBL" id="KMS94964.1"/>
    </source>
</evidence>
<reference evidence="2 3" key="1">
    <citation type="journal article" date="2014" name="Nature">
        <title>The genome of the recently domesticated crop plant sugar beet (Beta vulgaris).</title>
        <authorList>
            <person name="Dohm J.C."/>
            <person name="Minoche A.E."/>
            <person name="Holtgrawe D."/>
            <person name="Capella-Gutierrez S."/>
            <person name="Zakrzewski F."/>
            <person name="Tafer H."/>
            <person name="Rupp O."/>
            <person name="Sorensen T.R."/>
            <person name="Stracke R."/>
            <person name="Reinhardt R."/>
            <person name="Goesmann A."/>
            <person name="Kraft T."/>
            <person name="Schulz B."/>
            <person name="Stadler P.F."/>
            <person name="Schmidt T."/>
            <person name="Gabaldon T."/>
            <person name="Lehrach H."/>
            <person name="Weisshaar B."/>
            <person name="Himmelbauer H."/>
        </authorList>
    </citation>
    <scope>NUCLEOTIDE SEQUENCE [LARGE SCALE GENOMIC DNA]</scope>
    <source>
        <tissue evidence="2">Taproot</tissue>
    </source>
</reference>
<evidence type="ECO:0000256" key="1">
    <source>
        <dbReference type="SAM" id="Phobius"/>
    </source>
</evidence>
<sequence>MAPPTTMIVAAPTIGGLTIILYSEHRFVFLTTALLSALVWKVHIKLHAFIG</sequence>